<protein>
    <recommendedName>
        <fullName evidence="1">DNA (cytosine-5-)-methyltransferase</fullName>
        <ecNumber evidence="1">2.1.1.37</ecNumber>
    </recommendedName>
</protein>
<name>M2N6K2_BAUPA</name>
<reference evidence="7 8" key="1">
    <citation type="journal article" date="2012" name="PLoS Pathog.">
        <title>Diverse lifestyles and strategies of plant pathogenesis encoded in the genomes of eighteen Dothideomycetes fungi.</title>
        <authorList>
            <person name="Ohm R.A."/>
            <person name="Feau N."/>
            <person name="Henrissat B."/>
            <person name="Schoch C.L."/>
            <person name="Horwitz B.A."/>
            <person name="Barry K.W."/>
            <person name="Condon B.J."/>
            <person name="Copeland A.C."/>
            <person name="Dhillon B."/>
            <person name="Glaser F."/>
            <person name="Hesse C.N."/>
            <person name="Kosti I."/>
            <person name="LaButti K."/>
            <person name="Lindquist E.A."/>
            <person name="Lucas S."/>
            <person name="Salamov A.A."/>
            <person name="Bradshaw R.E."/>
            <person name="Ciuffetti L."/>
            <person name="Hamelin R.C."/>
            <person name="Kema G.H.J."/>
            <person name="Lawrence C."/>
            <person name="Scott J.A."/>
            <person name="Spatafora J.W."/>
            <person name="Turgeon B.G."/>
            <person name="de Wit P.J.G.M."/>
            <person name="Zhong S."/>
            <person name="Goodwin S.B."/>
            <person name="Grigoriev I.V."/>
        </authorList>
    </citation>
    <scope>NUCLEOTIDE SEQUENCE [LARGE SCALE GENOMIC DNA]</scope>
    <source>
        <strain evidence="7 8">UAMH 10762</strain>
    </source>
</reference>
<evidence type="ECO:0000256" key="1">
    <source>
        <dbReference type="ARBA" id="ARBA00011975"/>
    </source>
</evidence>
<dbReference type="SUPFAM" id="SSF53335">
    <property type="entry name" value="S-adenosyl-L-methionine-dependent methyltransferases"/>
    <property type="match status" value="1"/>
</dbReference>
<dbReference type="OrthoDB" id="414133at2759"/>
<sequence length="660" mass="73637">MSSLSEDLKEFVPGLELIDLTHDNDSGDAIGEMEEVPVIIIDGVQAAADDVPTRYFQLEKVRTFAGAVLNVGDCAELADGHFLEVKRILDSYNAGLEVQLQGELYRRASDMNYMLLRRCNEVCRISRADEDDRAGLAGSNKSFSYPLSAVVALRRLIKTNQVWPACAPRSLWTDLPYLDTEDLKVRGPLVCRWEYVEIFDDHTKKNPSGAVLRRLHNSEASPGHGTAAAQLRKLWRGKLVSRISGNATEAGFKAKARSKRDGKLDVHIDLTLDEDEEPEEVTEVTVTEHYTRVNVNGRITKRTRPDSSITESYKRRVSSNKRRPAPPAQTNETSDNFTFTFGDLCAGAGGATCGAVQAGLKPSFALDLDPSACATYKWNNPNVAVEQRDITDFAAGRSAKWYHFVDVLHISFPCQPWSRAHTCQGKDDAKREALIWSVQAILQKYRPRIITLEEVDGLTEPRNIDVFRSLIHEFTQASYSVNWRTRLNCKDYGNAAERQRLFIIASGPGEPLPSFPKPTHGPGLKAFTSVRDALARSPNVIDLDMEAVIQRHHRPYDSGQPLKYTITTSTGIWDQHPDGKRGFSLQECALLQDFPTRYRFFGGRTSIRRQIGNAVPSCVAAAVFGEVVKTLTEHDARAAEEKTEPEVIDLESELEAMVID</sequence>
<dbReference type="InterPro" id="IPR050390">
    <property type="entry name" value="C5-Methyltransferase"/>
</dbReference>
<organism evidence="7 8">
    <name type="scientific">Baudoinia panamericana (strain UAMH 10762)</name>
    <name type="common">Angels' share fungus</name>
    <name type="synonym">Baudoinia compniacensis (strain UAMH 10762)</name>
    <dbReference type="NCBI Taxonomy" id="717646"/>
    <lineage>
        <taxon>Eukaryota</taxon>
        <taxon>Fungi</taxon>
        <taxon>Dikarya</taxon>
        <taxon>Ascomycota</taxon>
        <taxon>Pezizomycotina</taxon>
        <taxon>Dothideomycetes</taxon>
        <taxon>Dothideomycetidae</taxon>
        <taxon>Mycosphaerellales</taxon>
        <taxon>Teratosphaeriaceae</taxon>
        <taxon>Baudoinia</taxon>
    </lineage>
</organism>
<dbReference type="GO" id="GO:0003677">
    <property type="term" value="F:DNA binding"/>
    <property type="evidence" value="ECO:0007669"/>
    <property type="project" value="TreeGrafter"/>
</dbReference>
<evidence type="ECO:0000256" key="5">
    <source>
        <dbReference type="PROSITE-ProRule" id="PRU01016"/>
    </source>
</evidence>
<keyword evidence="3 5" id="KW-0808">Transferase</keyword>
<dbReference type="PANTHER" id="PTHR10629">
    <property type="entry name" value="CYTOSINE-SPECIFIC METHYLTRANSFERASE"/>
    <property type="match status" value="1"/>
</dbReference>
<proteinExistence type="inferred from homology"/>
<evidence type="ECO:0000313" key="7">
    <source>
        <dbReference type="EMBL" id="EMC94405.1"/>
    </source>
</evidence>
<dbReference type="GeneID" id="19110322"/>
<feature type="compositionally biased region" description="Basic residues" evidence="6">
    <location>
        <begin position="315"/>
        <end position="324"/>
    </location>
</feature>
<keyword evidence="2 5" id="KW-0489">Methyltransferase</keyword>
<dbReference type="GO" id="GO:0005634">
    <property type="term" value="C:nucleus"/>
    <property type="evidence" value="ECO:0007669"/>
    <property type="project" value="TreeGrafter"/>
</dbReference>
<dbReference type="Proteomes" id="UP000011761">
    <property type="component" value="Unassembled WGS sequence"/>
</dbReference>
<dbReference type="AlphaFoldDB" id="M2N6K2"/>
<dbReference type="GO" id="GO:0044027">
    <property type="term" value="P:negative regulation of gene expression via chromosomal CpG island methylation"/>
    <property type="evidence" value="ECO:0007669"/>
    <property type="project" value="TreeGrafter"/>
</dbReference>
<dbReference type="InterPro" id="IPR029063">
    <property type="entry name" value="SAM-dependent_MTases_sf"/>
</dbReference>
<dbReference type="PROSITE" id="PS51679">
    <property type="entry name" value="SAM_MT_C5"/>
    <property type="match status" value="1"/>
</dbReference>
<evidence type="ECO:0000256" key="6">
    <source>
        <dbReference type="SAM" id="MobiDB-lite"/>
    </source>
</evidence>
<dbReference type="STRING" id="717646.M2N6K2"/>
<evidence type="ECO:0000256" key="4">
    <source>
        <dbReference type="ARBA" id="ARBA00022691"/>
    </source>
</evidence>
<gene>
    <name evidence="7" type="ORF">BAUCODRAFT_25605</name>
</gene>
<dbReference type="Pfam" id="PF00145">
    <property type="entry name" value="DNA_methylase"/>
    <property type="match status" value="2"/>
</dbReference>
<dbReference type="Gene3D" id="3.40.50.150">
    <property type="entry name" value="Vaccinia Virus protein VP39"/>
    <property type="match status" value="1"/>
</dbReference>
<dbReference type="KEGG" id="bcom:BAUCODRAFT_25605"/>
<evidence type="ECO:0000313" key="8">
    <source>
        <dbReference type="Proteomes" id="UP000011761"/>
    </source>
</evidence>
<dbReference type="EC" id="2.1.1.37" evidence="1"/>
<evidence type="ECO:0000256" key="2">
    <source>
        <dbReference type="ARBA" id="ARBA00022603"/>
    </source>
</evidence>
<dbReference type="Gene3D" id="3.90.120.10">
    <property type="entry name" value="DNA Methylase, subunit A, domain 2"/>
    <property type="match status" value="1"/>
</dbReference>
<feature type="region of interest" description="Disordered" evidence="6">
    <location>
        <begin position="301"/>
        <end position="334"/>
    </location>
</feature>
<keyword evidence="8" id="KW-1185">Reference proteome</keyword>
<keyword evidence="4 5" id="KW-0949">S-adenosyl-L-methionine</keyword>
<comment type="similarity">
    <text evidence="5">Belongs to the class I-like SAM-binding methyltransferase superfamily. C5-methyltransferase family.</text>
</comment>
<dbReference type="EMBL" id="KB445558">
    <property type="protein sequence ID" value="EMC94405.1"/>
    <property type="molecule type" value="Genomic_DNA"/>
</dbReference>
<dbReference type="GO" id="GO:0032259">
    <property type="term" value="P:methylation"/>
    <property type="evidence" value="ECO:0007669"/>
    <property type="project" value="UniProtKB-KW"/>
</dbReference>
<accession>M2N6K2</accession>
<dbReference type="GO" id="GO:0003886">
    <property type="term" value="F:DNA (cytosine-5-)-methyltransferase activity"/>
    <property type="evidence" value="ECO:0007669"/>
    <property type="project" value="UniProtKB-EC"/>
</dbReference>
<dbReference type="eggNOG" id="ENOG502RYYW">
    <property type="taxonomic scope" value="Eukaryota"/>
</dbReference>
<dbReference type="InterPro" id="IPR001525">
    <property type="entry name" value="C5_MeTfrase"/>
</dbReference>
<dbReference type="OMA" id="SWARTIP"/>
<dbReference type="RefSeq" id="XP_007677954.1">
    <property type="nucleotide sequence ID" value="XM_007679764.1"/>
</dbReference>
<dbReference type="HOGENOM" id="CLU_012943_2_1_1"/>
<evidence type="ECO:0000256" key="3">
    <source>
        <dbReference type="ARBA" id="ARBA00022679"/>
    </source>
</evidence>
<feature type="active site" evidence="5">
    <location>
        <position position="414"/>
    </location>
</feature>
<dbReference type="PANTHER" id="PTHR10629:SF52">
    <property type="entry name" value="DNA (CYTOSINE-5)-METHYLTRANSFERASE 1"/>
    <property type="match status" value="1"/>
</dbReference>